<evidence type="ECO:0000313" key="9">
    <source>
        <dbReference type="Proteomes" id="UP001147747"/>
    </source>
</evidence>
<dbReference type="Pfam" id="PF20684">
    <property type="entry name" value="Fung_rhodopsin"/>
    <property type="match status" value="1"/>
</dbReference>
<comment type="similarity">
    <text evidence="5">Belongs to the SAT4 family.</text>
</comment>
<dbReference type="Proteomes" id="UP001147747">
    <property type="component" value="Unassembled WGS sequence"/>
</dbReference>
<organism evidence="8 9">
    <name type="scientific">Penicillium cosmopolitanum</name>
    <dbReference type="NCBI Taxonomy" id="1131564"/>
    <lineage>
        <taxon>Eukaryota</taxon>
        <taxon>Fungi</taxon>
        <taxon>Dikarya</taxon>
        <taxon>Ascomycota</taxon>
        <taxon>Pezizomycotina</taxon>
        <taxon>Eurotiomycetes</taxon>
        <taxon>Eurotiomycetidae</taxon>
        <taxon>Eurotiales</taxon>
        <taxon>Aspergillaceae</taxon>
        <taxon>Penicillium</taxon>
    </lineage>
</organism>
<feature type="transmembrane region" description="Helical" evidence="6">
    <location>
        <begin position="86"/>
        <end position="113"/>
    </location>
</feature>
<evidence type="ECO:0000256" key="2">
    <source>
        <dbReference type="ARBA" id="ARBA00022692"/>
    </source>
</evidence>
<dbReference type="EMBL" id="JAPZBU010000006">
    <property type="protein sequence ID" value="KAJ5397577.1"/>
    <property type="molecule type" value="Genomic_DNA"/>
</dbReference>
<comment type="caution">
    <text evidence="8">The sequence shown here is derived from an EMBL/GenBank/DDBJ whole genome shotgun (WGS) entry which is preliminary data.</text>
</comment>
<evidence type="ECO:0000256" key="6">
    <source>
        <dbReference type="SAM" id="Phobius"/>
    </source>
</evidence>
<reference evidence="8" key="2">
    <citation type="journal article" date="2023" name="IMA Fungus">
        <title>Comparative genomic study of the Penicillium genus elucidates a diverse pangenome and 15 lateral gene transfer events.</title>
        <authorList>
            <person name="Petersen C."/>
            <person name="Sorensen T."/>
            <person name="Nielsen M.R."/>
            <person name="Sondergaard T.E."/>
            <person name="Sorensen J.L."/>
            <person name="Fitzpatrick D.A."/>
            <person name="Frisvad J.C."/>
            <person name="Nielsen K.L."/>
        </authorList>
    </citation>
    <scope>NUCLEOTIDE SEQUENCE</scope>
    <source>
        <strain evidence="8">IBT 29677</strain>
    </source>
</reference>
<feature type="transmembrane region" description="Helical" evidence="6">
    <location>
        <begin position="133"/>
        <end position="155"/>
    </location>
</feature>
<protein>
    <recommendedName>
        <fullName evidence="7">Rhodopsin domain-containing protein</fullName>
    </recommendedName>
</protein>
<reference evidence="8" key="1">
    <citation type="submission" date="2022-12" db="EMBL/GenBank/DDBJ databases">
        <authorList>
            <person name="Petersen C."/>
        </authorList>
    </citation>
    <scope>NUCLEOTIDE SEQUENCE</scope>
    <source>
        <strain evidence="8">IBT 29677</strain>
    </source>
</reference>
<evidence type="ECO:0000313" key="8">
    <source>
        <dbReference type="EMBL" id="KAJ5397577.1"/>
    </source>
</evidence>
<feature type="transmembrane region" description="Helical" evidence="6">
    <location>
        <begin position="167"/>
        <end position="189"/>
    </location>
</feature>
<dbReference type="PANTHER" id="PTHR33048">
    <property type="entry name" value="PTH11-LIKE INTEGRAL MEMBRANE PROTEIN (AFU_ORTHOLOGUE AFUA_5G11245)"/>
    <property type="match status" value="1"/>
</dbReference>
<evidence type="ECO:0000256" key="3">
    <source>
        <dbReference type="ARBA" id="ARBA00022989"/>
    </source>
</evidence>
<dbReference type="OrthoDB" id="5329176at2759"/>
<name>A0A9X0BAC1_9EURO</name>
<feature type="transmembrane region" description="Helical" evidence="6">
    <location>
        <begin position="56"/>
        <end position="74"/>
    </location>
</feature>
<evidence type="ECO:0000256" key="5">
    <source>
        <dbReference type="ARBA" id="ARBA00038359"/>
    </source>
</evidence>
<evidence type="ECO:0000259" key="7">
    <source>
        <dbReference type="Pfam" id="PF20684"/>
    </source>
</evidence>
<sequence length="247" mass="27712">MTVISEDIHCSGTLLIRTGVTKAELKYSGIGYHIAYLNATNPNLIVLERKFRLMQAYIYVVTANLPKISILILYRRLFTPTILRLISTAMIWVLAIVIVVKILLVSFVCRPFAANWDQDNPGSKCLNMQSVSSLSTLPNIITDVVMLLLPVPVIWSLHTKLITKIQLTFTFALGSLGLITSILRFQFFFVTQSYDVTWSAIHRSIWTEVEPAVYLICACIITYKPLFDCFGIGGVKEGLFKWLTGAG</sequence>
<keyword evidence="3 6" id="KW-1133">Transmembrane helix</keyword>
<dbReference type="RefSeq" id="XP_056489629.1">
    <property type="nucleotide sequence ID" value="XM_056630327.1"/>
</dbReference>
<dbReference type="GO" id="GO:0016020">
    <property type="term" value="C:membrane"/>
    <property type="evidence" value="ECO:0007669"/>
    <property type="project" value="UniProtKB-SubCell"/>
</dbReference>
<dbReference type="InterPro" id="IPR049326">
    <property type="entry name" value="Rhodopsin_dom_fungi"/>
</dbReference>
<proteinExistence type="inferred from homology"/>
<feature type="domain" description="Rhodopsin" evidence="7">
    <location>
        <begin position="14"/>
        <end position="227"/>
    </location>
</feature>
<keyword evidence="9" id="KW-1185">Reference proteome</keyword>
<dbReference type="AlphaFoldDB" id="A0A9X0BAC1"/>
<keyword evidence="2 6" id="KW-0812">Transmembrane</keyword>
<dbReference type="InterPro" id="IPR052337">
    <property type="entry name" value="SAT4-like"/>
</dbReference>
<keyword evidence="4 6" id="KW-0472">Membrane</keyword>
<evidence type="ECO:0000256" key="1">
    <source>
        <dbReference type="ARBA" id="ARBA00004141"/>
    </source>
</evidence>
<dbReference type="GeneID" id="81369307"/>
<gene>
    <name evidence="8" type="ORF">N7509_005690</name>
</gene>
<comment type="subcellular location">
    <subcellularLocation>
        <location evidence="1">Membrane</location>
        <topology evidence="1">Multi-pass membrane protein</topology>
    </subcellularLocation>
</comment>
<dbReference type="PANTHER" id="PTHR33048:SF47">
    <property type="entry name" value="INTEGRAL MEMBRANE PROTEIN-RELATED"/>
    <property type="match status" value="1"/>
</dbReference>
<accession>A0A9X0BAC1</accession>
<evidence type="ECO:0000256" key="4">
    <source>
        <dbReference type="ARBA" id="ARBA00023136"/>
    </source>
</evidence>